<dbReference type="SMART" id="SM00448">
    <property type="entry name" value="REC"/>
    <property type="match status" value="1"/>
</dbReference>
<evidence type="ECO:0000256" key="11">
    <source>
        <dbReference type="ARBA" id="ARBA00022989"/>
    </source>
</evidence>
<gene>
    <name evidence="20" type="ORF">SAMN02927937_00807</name>
</gene>
<dbReference type="OrthoDB" id="1046984at2"/>
<feature type="transmembrane region" description="Helical" evidence="16">
    <location>
        <begin position="278"/>
        <end position="297"/>
    </location>
</feature>
<accession>A0A1H6K2V2</accession>
<evidence type="ECO:0000256" key="8">
    <source>
        <dbReference type="ARBA" id="ARBA00022692"/>
    </source>
</evidence>
<dbReference type="InterPro" id="IPR008207">
    <property type="entry name" value="Sig_transdc_His_kin_Hpt_dom"/>
</dbReference>
<dbReference type="EC" id="2.7.13.3" evidence="3"/>
<organism evidence="20 21">
    <name type="scientific">Paenimyroides marinum</name>
    <dbReference type="NCBI Taxonomy" id="1159016"/>
    <lineage>
        <taxon>Bacteria</taxon>
        <taxon>Pseudomonadati</taxon>
        <taxon>Bacteroidota</taxon>
        <taxon>Flavobacteriia</taxon>
        <taxon>Flavobacteriales</taxon>
        <taxon>Flavobacteriaceae</taxon>
        <taxon>Paenimyroides</taxon>
    </lineage>
</organism>
<name>A0A1H6K2V2_9FLAO</name>
<dbReference type="PROSITE" id="PS50110">
    <property type="entry name" value="RESPONSE_REGULATORY"/>
    <property type="match status" value="1"/>
</dbReference>
<comment type="catalytic activity">
    <reaction evidence="1">
        <text>ATP + protein L-histidine = ADP + protein N-phospho-L-histidine.</text>
        <dbReference type="EC" id="2.7.13.3"/>
    </reaction>
</comment>
<feature type="modified residue" description="Phosphohistidine" evidence="13">
    <location>
        <position position="762"/>
    </location>
</feature>
<dbReference type="CDD" id="cd16922">
    <property type="entry name" value="HATPase_EvgS-ArcB-TorS-like"/>
    <property type="match status" value="1"/>
</dbReference>
<dbReference type="PRINTS" id="PR00344">
    <property type="entry name" value="BCTRLSENSOR"/>
</dbReference>
<dbReference type="SUPFAM" id="SSF47226">
    <property type="entry name" value="Histidine-containing phosphotransfer domain, HPT domain"/>
    <property type="match status" value="1"/>
</dbReference>
<dbReference type="InterPro" id="IPR005467">
    <property type="entry name" value="His_kinase_dom"/>
</dbReference>
<keyword evidence="21" id="KW-1185">Reference proteome</keyword>
<dbReference type="InterPro" id="IPR001789">
    <property type="entry name" value="Sig_transdc_resp-reg_receiver"/>
</dbReference>
<feature type="transmembrane region" description="Helical" evidence="16">
    <location>
        <begin position="12"/>
        <end position="30"/>
    </location>
</feature>
<evidence type="ECO:0000259" key="17">
    <source>
        <dbReference type="PROSITE" id="PS50109"/>
    </source>
</evidence>
<dbReference type="EMBL" id="FNXE01000007">
    <property type="protein sequence ID" value="SEH67256.1"/>
    <property type="molecule type" value="Genomic_DNA"/>
</dbReference>
<dbReference type="Pfam" id="PF00512">
    <property type="entry name" value="HisKA"/>
    <property type="match status" value="1"/>
</dbReference>
<keyword evidence="8 16" id="KW-0812">Transmembrane</keyword>
<keyword evidence="12 16" id="KW-0472">Membrane</keyword>
<dbReference type="PANTHER" id="PTHR43047:SF72">
    <property type="entry name" value="OSMOSENSING HISTIDINE PROTEIN KINASE SLN1"/>
    <property type="match status" value="1"/>
</dbReference>
<dbReference type="SUPFAM" id="SSF52172">
    <property type="entry name" value="CheY-like"/>
    <property type="match status" value="1"/>
</dbReference>
<sequence length="818" mass="94015">MKTDQNLRIKLTLGYILLIAIFSLSIFYILQEVKSLNVSKEDISTENTKVIQLSGIISDLYATENIGRLALLSYNKSDAKEYHSQSDSLIKKIESFKENELEQDDYLKNKLDTIIDLINLKTLTFDQVLDVQSKYARFNVYENAKSEINEIQSTIKENTVEIDTVADKLDWWGKLTTNRTKQQQKRLQRENEKVVAQQKKYLDSLNKATETVLLNARNTQSKLLRDSYVKEKLLIKRNQTLTNELREILIEVEKIILKNAALKYEESKGKIDDVSQNIANIGIVISIIALIFGFIILRDLNKSVRNKQKLEKLNKDMQDLIKQKSFFMATISHDMVSPINSLMGFSSLLQNLLKTAKQKEFLKHIIHSTQYIKKMVDDLSLFSNLEYNKIKIKKGKFNFSELLENILINLKNSAERKNVDLTFTIDPKLNSNFNSDAYRIQQILTNVISNAIKFTHKGSVTIDAKLENNQAKITVIDTGIGIKVEDKDTLFAEFVQVHDDKEGNYGGSGLGLNITKRLINLLKGNISFESEFGKGTIFYITIPLAPFEEKSIDEQVAGYAYDNARKLQNKKILVIDDDLLQLKLIEEILGNKVKKLTTVENGNNVKEILQQEQYNLVITDMQMPFYSGIKVIKDIRSLENYKDIPVIALTGKIDFDEYEYKNLGFNFYMSKPININTLYNNIYKLLRIKNPDKSVALPKKNTSLELKHANFDLTDLFNLLENDNEAIKQILDTFFTSARTDVDQLQNALKNNNIEQIKQTAHKMLPMFRQLQIIEIVEKLVLLEQNVETLPTTKIEQVIDLIADRTPAIVQEIQKIIT</sequence>
<dbReference type="InterPro" id="IPR004358">
    <property type="entry name" value="Sig_transdc_His_kin-like_C"/>
</dbReference>
<evidence type="ECO:0000256" key="4">
    <source>
        <dbReference type="ARBA" id="ARBA00022475"/>
    </source>
</evidence>
<evidence type="ECO:0000256" key="1">
    <source>
        <dbReference type="ARBA" id="ARBA00000085"/>
    </source>
</evidence>
<dbReference type="CDD" id="cd00082">
    <property type="entry name" value="HisKA"/>
    <property type="match status" value="1"/>
</dbReference>
<dbReference type="InterPro" id="IPR011006">
    <property type="entry name" value="CheY-like_superfamily"/>
</dbReference>
<keyword evidence="11 16" id="KW-1133">Transmembrane helix</keyword>
<evidence type="ECO:0000256" key="16">
    <source>
        <dbReference type="SAM" id="Phobius"/>
    </source>
</evidence>
<dbReference type="InterPro" id="IPR036097">
    <property type="entry name" value="HisK_dim/P_sf"/>
</dbReference>
<proteinExistence type="predicted"/>
<evidence type="ECO:0000259" key="18">
    <source>
        <dbReference type="PROSITE" id="PS50110"/>
    </source>
</evidence>
<evidence type="ECO:0000256" key="5">
    <source>
        <dbReference type="ARBA" id="ARBA00022519"/>
    </source>
</evidence>
<feature type="coiled-coil region" evidence="15">
    <location>
        <begin position="141"/>
        <end position="200"/>
    </location>
</feature>
<dbReference type="Pfam" id="PF02518">
    <property type="entry name" value="HATPase_c"/>
    <property type="match status" value="1"/>
</dbReference>
<dbReference type="Gene3D" id="3.40.50.2300">
    <property type="match status" value="1"/>
</dbReference>
<feature type="domain" description="Histidine kinase" evidence="17">
    <location>
        <begin position="330"/>
        <end position="546"/>
    </location>
</feature>
<keyword evidence="9" id="KW-0418">Kinase</keyword>
<keyword evidence="5" id="KW-0997">Cell inner membrane</keyword>
<feature type="domain" description="Response regulatory" evidence="18">
    <location>
        <begin position="571"/>
        <end position="686"/>
    </location>
</feature>
<dbReference type="AlphaFoldDB" id="A0A1H6K2V2"/>
<keyword evidence="15" id="KW-0175">Coiled coil</keyword>
<dbReference type="Gene3D" id="3.30.565.10">
    <property type="entry name" value="Histidine kinase-like ATPase, C-terminal domain"/>
    <property type="match status" value="1"/>
</dbReference>
<dbReference type="PANTHER" id="PTHR43047">
    <property type="entry name" value="TWO-COMPONENT HISTIDINE PROTEIN KINASE"/>
    <property type="match status" value="1"/>
</dbReference>
<evidence type="ECO:0000256" key="14">
    <source>
        <dbReference type="PROSITE-ProRule" id="PRU00169"/>
    </source>
</evidence>
<evidence type="ECO:0000256" key="2">
    <source>
        <dbReference type="ARBA" id="ARBA00004429"/>
    </source>
</evidence>
<dbReference type="SUPFAM" id="SSF55874">
    <property type="entry name" value="ATPase domain of HSP90 chaperone/DNA topoisomerase II/histidine kinase"/>
    <property type="match status" value="1"/>
</dbReference>
<evidence type="ECO:0000313" key="20">
    <source>
        <dbReference type="EMBL" id="SEH67256.1"/>
    </source>
</evidence>
<evidence type="ECO:0000313" key="21">
    <source>
        <dbReference type="Proteomes" id="UP000199634"/>
    </source>
</evidence>
<dbReference type="SUPFAM" id="SSF47384">
    <property type="entry name" value="Homodimeric domain of signal transducing histidine kinase"/>
    <property type="match status" value="1"/>
</dbReference>
<feature type="modified residue" description="4-aspartylphosphate" evidence="14">
    <location>
        <position position="620"/>
    </location>
</feature>
<comment type="subcellular location">
    <subcellularLocation>
        <location evidence="2">Cell inner membrane</location>
        <topology evidence="2">Multi-pass membrane protein</topology>
    </subcellularLocation>
</comment>
<keyword evidence="4" id="KW-1003">Cell membrane</keyword>
<dbReference type="Gene3D" id="1.20.120.160">
    <property type="entry name" value="HPT domain"/>
    <property type="match status" value="1"/>
</dbReference>
<dbReference type="CDD" id="cd17546">
    <property type="entry name" value="REC_hyHK_CKI1_RcsC-like"/>
    <property type="match status" value="1"/>
</dbReference>
<dbReference type="InterPro" id="IPR036641">
    <property type="entry name" value="HPT_dom_sf"/>
</dbReference>
<dbReference type="InterPro" id="IPR003594">
    <property type="entry name" value="HATPase_dom"/>
</dbReference>
<evidence type="ECO:0000256" key="6">
    <source>
        <dbReference type="ARBA" id="ARBA00022553"/>
    </source>
</evidence>
<evidence type="ECO:0000256" key="13">
    <source>
        <dbReference type="PROSITE-ProRule" id="PRU00110"/>
    </source>
</evidence>
<evidence type="ECO:0000256" key="10">
    <source>
        <dbReference type="ARBA" id="ARBA00022840"/>
    </source>
</evidence>
<dbReference type="GO" id="GO:0000155">
    <property type="term" value="F:phosphorelay sensor kinase activity"/>
    <property type="evidence" value="ECO:0007669"/>
    <property type="project" value="InterPro"/>
</dbReference>
<evidence type="ECO:0000259" key="19">
    <source>
        <dbReference type="PROSITE" id="PS50894"/>
    </source>
</evidence>
<reference evidence="20 21" key="1">
    <citation type="submission" date="2016-10" db="EMBL/GenBank/DDBJ databases">
        <authorList>
            <person name="de Groot N.N."/>
        </authorList>
    </citation>
    <scope>NUCLEOTIDE SEQUENCE [LARGE SCALE GENOMIC DNA]</scope>
    <source>
        <strain evidence="20 21">CGMCC 1.10825</strain>
    </source>
</reference>
<dbReference type="SMART" id="SM00388">
    <property type="entry name" value="HisKA"/>
    <property type="match status" value="1"/>
</dbReference>
<dbReference type="InterPro" id="IPR003661">
    <property type="entry name" value="HisK_dim/P_dom"/>
</dbReference>
<dbReference type="Proteomes" id="UP000199634">
    <property type="component" value="Unassembled WGS sequence"/>
</dbReference>
<protein>
    <recommendedName>
        <fullName evidence="3">histidine kinase</fullName>
        <ecNumber evidence="3">2.7.13.3</ecNumber>
    </recommendedName>
</protein>
<keyword evidence="6 14" id="KW-0597">Phosphoprotein</keyword>
<keyword evidence="10" id="KW-0547">Nucleotide-binding</keyword>
<evidence type="ECO:0000256" key="12">
    <source>
        <dbReference type="ARBA" id="ARBA00023136"/>
    </source>
</evidence>
<dbReference type="Gene3D" id="1.10.287.130">
    <property type="match status" value="1"/>
</dbReference>
<dbReference type="GO" id="GO:0005886">
    <property type="term" value="C:plasma membrane"/>
    <property type="evidence" value="ECO:0007669"/>
    <property type="project" value="UniProtKB-SubCell"/>
</dbReference>
<dbReference type="FunFam" id="3.30.565.10:FF:000010">
    <property type="entry name" value="Sensor histidine kinase RcsC"/>
    <property type="match status" value="1"/>
</dbReference>
<dbReference type="PROSITE" id="PS50894">
    <property type="entry name" value="HPT"/>
    <property type="match status" value="1"/>
</dbReference>
<keyword evidence="10" id="KW-0067">ATP-binding</keyword>
<keyword evidence="7" id="KW-0808">Transferase</keyword>
<feature type="domain" description="HPt" evidence="19">
    <location>
        <begin position="723"/>
        <end position="816"/>
    </location>
</feature>
<dbReference type="InterPro" id="IPR036890">
    <property type="entry name" value="HATPase_C_sf"/>
</dbReference>
<dbReference type="SMART" id="SM00387">
    <property type="entry name" value="HATPase_c"/>
    <property type="match status" value="1"/>
</dbReference>
<feature type="coiled-coil region" evidence="15">
    <location>
        <begin position="257"/>
        <end position="323"/>
    </location>
</feature>
<evidence type="ECO:0000256" key="3">
    <source>
        <dbReference type="ARBA" id="ARBA00012438"/>
    </source>
</evidence>
<dbReference type="STRING" id="1159016.SAMN02927937_00807"/>
<dbReference type="RefSeq" id="WP_091096589.1">
    <property type="nucleotide sequence ID" value="NZ_FNXE01000007.1"/>
</dbReference>
<dbReference type="PROSITE" id="PS50109">
    <property type="entry name" value="HIS_KIN"/>
    <property type="match status" value="1"/>
</dbReference>
<evidence type="ECO:0000256" key="9">
    <source>
        <dbReference type="ARBA" id="ARBA00022777"/>
    </source>
</evidence>
<evidence type="ECO:0000256" key="15">
    <source>
        <dbReference type="SAM" id="Coils"/>
    </source>
</evidence>
<evidence type="ECO:0000256" key="7">
    <source>
        <dbReference type="ARBA" id="ARBA00022679"/>
    </source>
</evidence>
<dbReference type="Pfam" id="PF00072">
    <property type="entry name" value="Response_reg"/>
    <property type="match status" value="1"/>
</dbReference>
<dbReference type="GO" id="GO:0009927">
    <property type="term" value="F:histidine phosphotransfer kinase activity"/>
    <property type="evidence" value="ECO:0007669"/>
    <property type="project" value="TreeGrafter"/>
</dbReference>